<protein>
    <submittedName>
        <fullName evidence="1">5-amino-6-(5-phosphoribosylamino)uracil reductase</fullName>
    </submittedName>
</protein>
<gene>
    <name evidence="1" type="ORF">GCM10011375_12160</name>
</gene>
<reference evidence="1 2" key="1">
    <citation type="journal article" date="2019" name="Int. J. Syst. Evol. Microbiol.">
        <title>The Global Catalogue of Microorganisms (GCM) 10K type strain sequencing project: providing services to taxonomists for standard genome sequencing and annotation.</title>
        <authorList>
            <consortium name="The Broad Institute Genomics Platform"/>
            <consortium name="The Broad Institute Genome Sequencing Center for Infectious Disease"/>
            <person name="Wu L."/>
            <person name="Ma J."/>
        </authorList>
    </citation>
    <scope>NUCLEOTIDE SEQUENCE [LARGE SCALE GENOMIC DNA]</scope>
    <source>
        <strain evidence="1 2">CGMCC 1.12720</strain>
    </source>
</reference>
<name>A0ACB5PP82_9BACT</name>
<keyword evidence="2" id="KW-1185">Reference proteome</keyword>
<accession>A0ACB5PP82</accession>
<evidence type="ECO:0000313" key="2">
    <source>
        <dbReference type="Proteomes" id="UP000605392"/>
    </source>
</evidence>
<dbReference type="EMBL" id="BMFN01000001">
    <property type="protein sequence ID" value="GGF58556.1"/>
    <property type="molecule type" value="Genomic_DNA"/>
</dbReference>
<sequence>MYIFLLLMKPRVICHMMSSLDGRTILSRWGDSPNTKEYETTAATFEAQAWLCGRVTMEKDFTHGLTPDLKPVASPLPRTDFVAEHGAESFAVAVDAHGKLGWESAAIDDDHIISILTEQVSDEYLAYLREKGVSYLFGGAQEIDFALVLHKLGELFPIQTILLEGGGHLNGSLLKVGLIDELSLLHYPVVDGAPTSPTIFEQGDAPGPATPFKLLSAEQRPDGILWLRYEAGAA</sequence>
<organism evidence="1 2">
    <name type="scientific">Hymenobacter qilianensis</name>
    <dbReference type="NCBI Taxonomy" id="1385715"/>
    <lineage>
        <taxon>Bacteria</taxon>
        <taxon>Pseudomonadati</taxon>
        <taxon>Bacteroidota</taxon>
        <taxon>Cytophagia</taxon>
        <taxon>Cytophagales</taxon>
        <taxon>Hymenobacteraceae</taxon>
        <taxon>Hymenobacter</taxon>
    </lineage>
</organism>
<proteinExistence type="predicted"/>
<comment type="caution">
    <text evidence="1">The sequence shown here is derived from an EMBL/GenBank/DDBJ whole genome shotgun (WGS) entry which is preliminary data.</text>
</comment>
<evidence type="ECO:0000313" key="1">
    <source>
        <dbReference type="EMBL" id="GGF58556.1"/>
    </source>
</evidence>
<dbReference type="Proteomes" id="UP000605392">
    <property type="component" value="Unassembled WGS sequence"/>
</dbReference>